<organism evidence="1">
    <name type="scientific">marine metagenome</name>
    <dbReference type="NCBI Taxonomy" id="408172"/>
    <lineage>
        <taxon>unclassified sequences</taxon>
        <taxon>metagenomes</taxon>
        <taxon>ecological metagenomes</taxon>
    </lineage>
</organism>
<gene>
    <name evidence="1" type="ORF">METZ01_LOCUS209796</name>
</gene>
<name>A0A382F2S4_9ZZZZ</name>
<proteinExistence type="predicted"/>
<feature type="non-terminal residue" evidence="1">
    <location>
        <position position="1"/>
    </location>
</feature>
<reference evidence="1" key="1">
    <citation type="submission" date="2018-05" db="EMBL/GenBank/DDBJ databases">
        <authorList>
            <person name="Lanie J.A."/>
            <person name="Ng W.-L."/>
            <person name="Kazmierczak K.M."/>
            <person name="Andrzejewski T.M."/>
            <person name="Davidsen T.M."/>
            <person name="Wayne K.J."/>
            <person name="Tettelin H."/>
            <person name="Glass J.I."/>
            <person name="Rusch D."/>
            <person name="Podicherti R."/>
            <person name="Tsui H.-C.T."/>
            <person name="Winkler M.E."/>
        </authorList>
    </citation>
    <scope>NUCLEOTIDE SEQUENCE</scope>
</reference>
<accession>A0A382F2S4</accession>
<sequence length="411" mass="44984">RITAYNVYDTASRSWDDDLTWLSDKRQVKLTGSLVGGASRGGGEFVAITDVEIVEGEVDGNLLELDSASGISPIMILITPGTSFQQSEQEFDVTDVDGAVEFINSLAEESLSESGDRRAAKKKATRKKATRKVVKKAAKTTDTAKFTGQSFVVISDTQSESLPVTKTPQGEVDMEITNFTYSGPDSDGDISWDLNATIKNDTEHVVELIKTSSLVLNADNICVGGSYDDEHDEFIDPGDSVSMNLNPGYIKEPVFGGQLDKNKMIVNAALFRREFNKLGEMKVPEDYTDCTFFETHTNIGGIVDIMGATCKRQEPDDDGDVSVGVEVGVRNVTDSYIEKVSLKMVVRDEEDSNIEESEDYYHLAPHAARVFSMSMYAKAGKLRNSTIRLSAAVFFPVGYKTIEATAEEGDE</sequence>
<protein>
    <submittedName>
        <fullName evidence="1">Uncharacterized protein</fullName>
    </submittedName>
</protein>
<dbReference type="EMBL" id="UINC01047544">
    <property type="protein sequence ID" value="SVB56942.1"/>
    <property type="molecule type" value="Genomic_DNA"/>
</dbReference>
<dbReference type="AlphaFoldDB" id="A0A382F2S4"/>
<evidence type="ECO:0000313" key="1">
    <source>
        <dbReference type="EMBL" id="SVB56942.1"/>
    </source>
</evidence>